<dbReference type="Pfam" id="PF01217">
    <property type="entry name" value="Clat_adaptor_s"/>
    <property type="match status" value="1"/>
</dbReference>
<dbReference type="InterPro" id="IPR050431">
    <property type="entry name" value="Adaptor_comp_med_subunit"/>
</dbReference>
<evidence type="ECO:0000256" key="6">
    <source>
        <dbReference type="SAM" id="MobiDB-lite"/>
    </source>
</evidence>
<dbReference type="InterPro" id="IPR028565">
    <property type="entry name" value="MHD"/>
</dbReference>
<dbReference type="GO" id="GO:0016192">
    <property type="term" value="P:vesicle-mediated transport"/>
    <property type="evidence" value="ECO:0007669"/>
    <property type="project" value="InterPro"/>
</dbReference>
<evidence type="ECO:0000256" key="5">
    <source>
        <dbReference type="PIRNR" id="PIRNR005992"/>
    </source>
</evidence>
<evidence type="ECO:0000256" key="3">
    <source>
        <dbReference type="ARBA" id="ARBA00022927"/>
    </source>
</evidence>
<comment type="similarity">
    <text evidence="5">Belongs to the adaptor complexes medium subunit family.</text>
</comment>
<dbReference type="InterPro" id="IPR001392">
    <property type="entry name" value="Clathrin_mu"/>
</dbReference>
<sequence>MASAIFFLDQTGSPLLSRDFRGDVPMSSVQEFALRKEETGLPIFNYHGIHYIYIQHSNIYVLAVTKTNSNALSILFFLRQLVQALEAFVDKVEEESVRDNYIVIYELLDDMMDFGHVQTTDINILQNYVTQTSYKLEVSQAINTLTDKISWRPPGIYYRKNELFVDVIESISCTLDNEGKPTTYEIDGKIAFKSFLSGMPQLKIGINDRSKSETAKKENLSQYRASRYVDFRDIKLHQCVDLIKFEQERTIEFIPPDGDFELFSYRISQPANKKPLWVVDCDMTIKGRSRVVISCKARSQYKKRQSCSFTEFIVPVPADCDSPRFKSSHGTVVYAPEQQAIIWRLKHFGGGRETSMQAELLLPATGDAPTRPTAPIQVRFEIPGTTASGLEIRYLKVEEETLKYHSYPWVRYITKSGQYEIRKRWEKPQEVSDKNANSEVATTVSH</sequence>
<gene>
    <name evidence="8" type="ORF">B9G98_02362</name>
</gene>
<accession>A0A2T0FIC1</accession>
<dbReference type="PRINTS" id="PR00314">
    <property type="entry name" value="CLATHRINADPT"/>
</dbReference>
<dbReference type="InterPro" id="IPR022775">
    <property type="entry name" value="AP_mu_sigma_su"/>
</dbReference>
<dbReference type="InterPro" id="IPR011012">
    <property type="entry name" value="Longin-like_dom_sf"/>
</dbReference>
<keyword evidence="9" id="KW-1185">Reference proteome</keyword>
<dbReference type="InterPro" id="IPR036168">
    <property type="entry name" value="AP2_Mu_C_sf"/>
</dbReference>
<feature type="region of interest" description="Disordered" evidence="6">
    <location>
        <begin position="427"/>
        <end position="446"/>
    </location>
</feature>
<dbReference type="InterPro" id="IPR018240">
    <property type="entry name" value="Clathrin_mu_CS"/>
</dbReference>
<dbReference type="FunFam" id="3.30.450.60:FF:000002">
    <property type="entry name" value="AP-2 complex subunit mu, putative"/>
    <property type="match status" value="1"/>
</dbReference>
<dbReference type="PANTHER" id="PTHR10529">
    <property type="entry name" value="AP COMPLEX SUBUNIT MU"/>
    <property type="match status" value="1"/>
</dbReference>
<dbReference type="EMBL" id="NDIQ01000021">
    <property type="protein sequence ID" value="PRT54742.1"/>
    <property type="molecule type" value="Genomic_DNA"/>
</dbReference>
<dbReference type="Gene3D" id="2.60.40.1170">
    <property type="entry name" value="Mu homology domain, subdomain B"/>
    <property type="match status" value="2"/>
</dbReference>
<dbReference type="CDD" id="cd09250">
    <property type="entry name" value="AP-1_Mu1_Cterm"/>
    <property type="match status" value="1"/>
</dbReference>
<comment type="subcellular location">
    <subcellularLocation>
        <location evidence="1">Endomembrane system</location>
    </subcellularLocation>
</comment>
<dbReference type="STRING" id="45607.A0A2T0FIC1"/>
<protein>
    <submittedName>
        <fullName evidence="8">AP-1 complex subunit mu-1</fullName>
    </submittedName>
</protein>
<evidence type="ECO:0000259" key="7">
    <source>
        <dbReference type="PROSITE" id="PS51072"/>
    </source>
</evidence>
<dbReference type="RefSeq" id="XP_024664687.1">
    <property type="nucleotide sequence ID" value="XM_024808919.1"/>
</dbReference>
<dbReference type="Pfam" id="PF00928">
    <property type="entry name" value="Adap_comp_sub"/>
    <property type="match status" value="1"/>
</dbReference>
<evidence type="ECO:0000256" key="2">
    <source>
        <dbReference type="ARBA" id="ARBA00022448"/>
    </source>
</evidence>
<evidence type="ECO:0000313" key="8">
    <source>
        <dbReference type="EMBL" id="PRT54742.1"/>
    </source>
</evidence>
<keyword evidence="3 5" id="KW-0653">Protein transport</keyword>
<dbReference type="PIRSF" id="PIRSF005992">
    <property type="entry name" value="Clathrin_mu"/>
    <property type="match status" value="1"/>
</dbReference>
<feature type="compositionally biased region" description="Polar residues" evidence="6">
    <location>
        <begin position="434"/>
        <end position="446"/>
    </location>
</feature>
<dbReference type="PROSITE" id="PS51072">
    <property type="entry name" value="MHD"/>
    <property type="match status" value="1"/>
</dbReference>
<dbReference type="AlphaFoldDB" id="A0A2T0FIC1"/>
<keyword evidence="2 5" id="KW-0813">Transport</keyword>
<keyword evidence="4" id="KW-0472">Membrane</keyword>
<dbReference type="Proteomes" id="UP000238350">
    <property type="component" value="Unassembled WGS sequence"/>
</dbReference>
<name>A0A2T0FIC1_9ASCO</name>
<reference evidence="8 9" key="1">
    <citation type="submission" date="2017-04" db="EMBL/GenBank/DDBJ databases">
        <title>Genome sequencing of [Candida] sorbophila.</title>
        <authorList>
            <person name="Ahn J.O."/>
        </authorList>
    </citation>
    <scope>NUCLEOTIDE SEQUENCE [LARGE SCALE GENOMIC DNA]</scope>
    <source>
        <strain evidence="8 9">DS02</strain>
    </source>
</reference>
<feature type="domain" description="MHD" evidence="7">
    <location>
        <begin position="160"/>
        <end position="422"/>
    </location>
</feature>
<evidence type="ECO:0000256" key="1">
    <source>
        <dbReference type="ARBA" id="ARBA00004308"/>
    </source>
</evidence>
<comment type="caution">
    <text evidence="8">The sequence shown here is derived from an EMBL/GenBank/DDBJ whole genome shotgun (WGS) entry which is preliminary data.</text>
</comment>
<evidence type="ECO:0000313" key="9">
    <source>
        <dbReference type="Proteomes" id="UP000238350"/>
    </source>
</evidence>
<dbReference type="Gene3D" id="3.30.450.60">
    <property type="match status" value="1"/>
</dbReference>
<dbReference type="GO" id="GO:0030131">
    <property type="term" value="C:clathrin adaptor complex"/>
    <property type="evidence" value="ECO:0007669"/>
    <property type="project" value="UniProtKB-UniRule"/>
</dbReference>
<proteinExistence type="inferred from homology"/>
<evidence type="ECO:0000256" key="4">
    <source>
        <dbReference type="ARBA" id="ARBA00023136"/>
    </source>
</evidence>
<dbReference type="PROSITE" id="PS00990">
    <property type="entry name" value="CLAT_ADAPTOR_M_1"/>
    <property type="match status" value="1"/>
</dbReference>
<dbReference type="SUPFAM" id="SSF49447">
    <property type="entry name" value="Second domain of Mu2 adaptin subunit (ap50) of ap2 adaptor"/>
    <property type="match status" value="1"/>
</dbReference>
<dbReference type="OrthoDB" id="10259133at2759"/>
<dbReference type="PROSITE" id="PS00991">
    <property type="entry name" value="CLAT_ADAPTOR_M_2"/>
    <property type="match status" value="1"/>
</dbReference>
<dbReference type="GO" id="GO:0012505">
    <property type="term" value="C:endomembrane system"/>
    <property type="evidence" value="ECO:0007669"/>
    <property type="project" value="UniProtKB-SubCell"/>
</dbReference>
<dbReference type="GeneID" id="36516110"/>
<dbReference type="GO" id="GO:0006886">
    <property type="term" value="P:intracellular protein transport"/>
    <property type="evidence" value="ECO:0007669"/>
    <property type="project" value="UniProtKB-UniRule"/>
</dbReference>
<organism evidence="8 9">
    <name type="scientific">Wickerhamiella sorbophila</name>
    <dbReference type="NCBI Taxonomy" id="45607"/>
    <lineage>
        <taxon>Eukaryota</taxon>
        <taxon>Fungi</taxon>
        <taxon>Dikarya</taxon>
        <taxon>Ascomycota</taxon>
        <taxon>Saccharomycotina</taxon>
        <taxon>Dipodascomycetes</taxon>
        <taxon>Dipodascales</taxon>
        <taxon>Trichomonascaceae</taxon>
        <taxon>Wickerhamiella</taxon>
    </lineage>
</organism>
<dbReference type="SUPFAM" id="SSF64356">
    <property type="entry name" value="SNARE-like"/>
    <property type="match status" value="1"/>
</dbReference>